<dbReference type="Pfam" id="PF03190">
    <property type="entry name" value="Thioredox_DsbH"/>
    <property type="match status" value="1"/>
</dbReference>
<dbReference type="SUPFAM" id="SSF52833">
    <property type="entry name" value="Thioredoxin-like"/>
    <property type="match status" value="1"/>
</dbReference>
<dbReference type="RefSeq" id="WP_138534480.1">
    <property type="nucleotide sequence ID" value="NZ_VANR01000001.1"/>
</dbReference>
<organism evidence="3 4">
    <name type="scientific">Polaribacter aestuariivivens</name>
    <dbReference type="NCBI Taxonomy" id="2304626"/>
    <lineage>
        <taxon>Bacteria</taxon>
        <taxon>Pseudomonadati</taxon>
        <taxon>Bacteroidota</taxon>
        <taxon>Flavobacteriia</taxon>
        <taxon>Flavobacteriales</taxon>
        <taxon>Flavobacteriaceae</taxon>
    </lineage>
</organism>
<dbReference type="Gene3D" id="3.40.30.10">
    <property type="entry name" value="Glutaredoxin"/>
    <property type="match status" value="1"/>
</dbReference>
<dbReference type="InterPro" id="IPR024705">
    <property type="entry name" value="Ssp411"/>
</dbReference>
<dbReference type="OrthoDB" id="9811036at2"/>
<evidence type="ECO:0000313" key="4">
    <source>
        <dbReference type="Proteomes" id="UP000307140"/>
    </source>
</evidence>
<dbReference type="PANTHER" id="PTHR42899">
    <property type="entry name" value="SPERMATOGENESIS-ASSOCIATED PROTEIN 20"/>
    <property type="match status" value="1"/>
</dbReference>
<dbReference type="EMBL" id="VANR01000001">
    <property type="protein sequence ID" value="TMM32268.1"/>
    <property type="molecule type" value="Genomic_DNA"/>
</dbReference>
<dbReference type="Proteomes" id="UP000307140">
    <property type="component" value="Unassembled WGS sequence"/>
</dbReference>
<evidence type="ECO:0000256" key="1">
    <source>
        <dbReference type="ARBA" id="ARBA00023284"/>
    </source>
</evidence>
<reference evidence="3 4" key="1">
    <citation type="submission" date="2019-05" db="EMBL/GenBank/DDBJ databases">
        <title>Polaribacter aestuariivivens sp. nov., isolated from a tidal flat.</title>
        <authorList>
            <person name="Yoon J.-H."/>
        </authorList>
    </citation>
    <scope>NUCLEOTIDE SEQUENCE [LARGE SCALE GENOMIC DNA]</scope>
    <source>
        <strain evidence="3 4">DBTF-3</strain>
    </source>
</reference>
<dbReference type="InterPro" id="IPR017937">
    <property type="entry name" value="Thioredoxin_CS"/>
</dbReference>
<dbReference type="InterPro" id="IPR036249">
    <property type="entry name" value="Thioredoxin-like_sf"/>
</dbReference>
<gene>
    <name evidence="3" type="ORF">FDT66_02040</name>
</gene>
<sequence>MKKIIFFLIIVFVAANIKAQDKVKWLSFEEAIALNKETPKPILIKVFATWCGYCKKMDLETYSNQTIAKIINENFYAIALNGEEKKDIVYKNHTFKYQKSGRTAYHELAVTLMNGKLSYPTTIFLNNAEVVIERIPGYLDKESFEKILSYLSTESYKTIKWEDFEKDFKSNL</sequence>
<name>A0A5S3NAC9_9FLAO</name>
<comment type="caution">
    <text evidence="3">The sequence shown here is derived from an EMBL/GenBank/DDBJ whole genome shotgun (WGS) entry which is preliminary data.</text>
</comment>
<accession>A0A5S3NAC9</accession>
<evidence type="ECO:0000313" key="3">
    <source>
        <dbReference type="EMBL" id="TMM32268.1"/>
    </source>
</evidence>
<feature type="domain" description="Spermatogenesis-associated protein 20-like TRX" evidence="2">
    <location>
        <begin position="18"/>
        <end position="101"/>
    </location>
</feature>
<dbReference type="InterPro" id="IPR004879">
    <property type="entry name" value="Ssp411-like_TRX"/>
</dbReference>
<proteinExistence type="predicted"/>
<dbReference type="PROSITE" id="PS00194">
    <property type="entry name" value="THIOREDOXIN_1"/>
    <property type="match status" value="1"/>
</dbReference>
<keyword evidence="4" id="KW-1185">Reference proteome</keyword>
<evidence type="ECO:0000259" key="2">
    <source>
        <dbReference type="Pfam" id="PF03190"/>
    </source>
</evidence>
<keyword evidence="1" id="KW-0676">Redox-active center</keyword>
<dbReference type="AlphaFoldDB" id="A0A5S3NAC9"/>
<dbReference type="PANTHER" id="PTHR42899:SF1">
    <property type="entry name" value="SPERMATOGENESIS-ASSOCIATED PROTEIN 20"/>
    <property type="match status" value="1"/>
</dbReference>
<protein>
    <submittedName>
        <fullName evidence="3">DUF255 domain-containing protein</fullName>
    </submittedName>
</protein>